<dbReference type="EMBL" id="BMAO01029866">
    <property type="protein sequence ID" value="GFQ64034.1"/>
    <property type="molecule type" value="Genomic_DNA"/>
</dbReference>
<comment type="caution">
    <text evidence="1">The sequence shown here is derived from an EMBL/GenBank/DDBJ whole genome shotgun (WGS) entry which is preliminary data.</text>
</comment>
<organism evidence="1 2">
    <name type="scientific">Trichonephila clavata</name>
    <name type="common">Joro spider</name>
    <name type="synonym">Nephila clavata</name>
    <dbReference type="NCBI Taxonomy" id="2740835"/>
    <lineage>
        <taxon>Eukaryota</taxon>
        <taxon>Metazoa</taxon>
        <taxon>Ecdysozoa</taxon>
        <taxon>Arthropoda</taxon>
        <taxon>Chelicerata</taxon>
        <taxon>Arachnida</taxon>
        <taxon>Araneae</taxon>
        <taxon>Araneomorphae</taxon>
        <taxon>Entelegynae</taxon>
        <taxon>Araneoidea</taxon>
        <taxon>Nephilidae</taxon>
        <taxon>Trichonephila</taxon>
    </lineage>
</organism>
<gene>
    <name evidence="1" type="ORF">TNCT_294041</name>
</gene>
<evidence type="ECO:0000313" key="1">
    <source>
        <dbReference type="EMBL" id="GFQ64034.1"/>
    </source>
</evidence>
<accession>A0A8X6EY59</accession>
<proteinExistence type="predicted"/>
<name>A0A8X6EY59_TRICU</name>
<protein>
    <submittedName>
        <fullName evidence="1">Uncharacterized protein</fullName>
    </submittedName>
</protein>
<dbReference type="Proteomes" id="UP000887116">
    <property type="component" value="Unassembled WGS sequence"/>
</dbReference>
<dbReference type="AlphaFoldDB" id="A0A8X6EY59"/>
<evidence type="ECO:0000313" key="2">
    <source>
        <dbReference type="Proteomes" id="UP000887116"/>
    </source>
</evidence>
<sequence length="79" mass="9114">MLNLQKQPIIIKPNNLKKLEKKIRVTSEKETNDKEPVEKKNSEVGYQKKLANLKKPIKKTEIEGVKLEADDDKDNGEKL</sequence>
<keyword evidence="2" id="KW-1185">Reference proteome</keyword>
<reference evidence="1" key="1">
    <citation type="submission" date="2020-07" db="EMBL/GenBank/DDBJ databases">
        <title>Multicomponent nature underlies the extraordinary mechanical properties of spider dragline silk.</title>
        <authorList>
            <person name="Kono N."/>
            <person name="Nakamura H."/>
            <person name="Mori M."/>
            <person name="Yoshida Y."/>
            <person name="Ohtoshi R."/>
            <person name="Malay A.D."/>
            <person name="Moran D.A.P."/>
            <person name="Tomita M."/>
            <person name="Numata K."/>
            <person name="Arakawa K."/>
        </authorList>
    </citation>
    <scope>NUCLEOTIDE SEQUENCE</scope>
</reference>